<keyword evidence="1" id="KW-0472">Membrane</keyword>
<evidence type="ECO:0000313" key="2">
    <source>
        <dbReference type="EMBL" id="CAF2110776.1"/>
    </source>
</evidence>
<organism evidence="2">
    <name type="scientific">Brassica napus</name>
    <name type="common">Rape</name>
    <dbReference type="NCBI Taxonomy" id="3708"/>
    <lineage>
        <taxon>Eukaryota</taxon>
        <taxon>Viridiplantae</taxon>
        <taxon>Streptophyta</taxon>
        <taxon>Embryophyta</taxon>
        <taxon>Tracheophyta</taxon>
        <taxon>Spermatophyta</taxon>
        <taxon>Magnoliopsida</taxon>
        <taxon>eudicotyledons</taxon>
        <taxon>Gunneridae</taxon>
        <taxon>Pentapetalae</taxon>
        <taxon>rosids</taxon>
        <taxon>malvids</taxon>
        <taxon>Brassicales</taxon>
        <taxon>Brassicaceae</taxon>
        <taxon>Brassiceae</taxon>
        <taxon>Brassica</taxon>
    </lineage>
</organism>
<dbReference type="EMBL" id="HG994372">
    <property type="protein sequence ID" value="CAF2110776.1"/>
    <property type="molecule type" value="Genomic_DNA"/>
</dbReference>
<sequence>MSLPRHYWLLSTEIQPLISTSVNLLVYFSTINILFIIDLFLSLQKRKIRFNITGQAKAKENSASSSCYFTAAVDHRVINLYTNNYVLFSSSAHTSLHHHDESLSAEFVRDKEVKDVVLRSMKIVGP</sequence>
<name>A0A816U8E0_BRANA</name>
<accession>A0A816U8E0</accession>
<dbReference type="Proteomes" id="UP001295469">
    <property type="component" value="Chromosome C08"/>
</dbReference>
<reference evidence="2" key="1">
    <citation type="submission" date="2021-01" db="EMBL/GenBank/DDBJ databases">
        <authorList>
            <consortium name="Genoscope - CEA"/>
            <person name="William W."/>
        </authorList>
    </citation>
    <scope>NUCLEOTIDE SEQUENCE</scope>
</reference>
<keyword evidence="1" id="KW-0812">Transmembrane</keyword>
<keyword evidence="1" id="KW-1133">Transmembrane helix</keyword>
<protein>
    <submittedName>
        <fullName evidence="2">(rape) hypothetical protein</fullName>
    </submittedName>
</protein>
<evidence type="ECO:0000256" key="1">
    <source>
        <dbReference type="SAM" id="Phobius"/>
    </source>
</evidence>
<feature type="transmembrane region" description="Helical" evidence="1">
    <location>
        <begin position="20"/>
        <end position="41"/>
    </location>
</feature>
<proteinExistence type="predicted"/>
<dbReference type="AlphaFoldDB" id="A0A816U8E0"/>
<gene>
    <name evidence="2" type="ORF">DARMORV10_C08P25600.1</name>
</gene>